<gene>
    <name evidence="2" type="ORF">POM88_008370</name>
</gene>
<evidence type="ECO:0000313" key="2">
    <source>
        <dbReference type="EMBL" id="KAK1398507.1"/>
    </source>
</evidence>
<dbReference type="Gene3D" id="3.90.550.50">
    <property type="match status" value="1"/>
</dbReference>
<name>A0AAD8N775_9APIA</name>
<keyword evidence="1" id="KW-0812">Transmembrane</keyword>
<accession>A0AAD8N775</accession>
<keyword evidence="1" id="KW-0472">Membrane</keyword>
<proteinExistence type="predicted"/>
<protein>
    <submittedName>
        <fullName evidence="2">DUF604 domain-containing protein</fullName>
    </submittedName>
</protein>
<dbReference type="FunFam" id="3.90.550.50:FF:000006">
    <property type="entry name" value="Fringe-related protein-like"/>
    <property type="match status" value="1"/>
</dbReference>
<dbReference type="PANTHER" id="PTHR10811">
    <property type="entry name" value="FRINGE-RELATED"/>
    <property type="match status" value="1"/>
</dbReference>
<keyword evidence="1" id="KW-1133">Transmembrane helix</keyword>
<reference evidence="2" key="1">
    <citation type="submission" date="2023-02" db="EMBL/GenBank/DDBJ databases">
        <title>Genome of toxic invasive species Heracleum sosnowskyi carries increased number of genes despite the absence of recent whole-genome duplications.</title>
        <authorList>
            <person name="Schelkunov M."/>
            <person name="Shtratnikova V."/>
            <person name="Makarenko M."/>
            <person name="Klepikova A."/>
            <person name="Omelchenko D."/>
            <person name="Novikova G."/>
            <person name="Obukhova E."/>
            <person name="Bogdanov V."/>
            <person name="Penin A."/>
            <person name="Logacheva M."/>
        </authorList>
    </citation>
    <scope>NUCLEOTIDE SEQUENCE</scope>
    <source>
        <strain evidence="2">Hsosn_3</strain>
        <tissue evidence="2">Leaf</tissue>
    </source>
</reference>
<dbReference type="InterPro" id="IPR006740">
    <property type="entry name" value="DUF604"/>
</dbReference>
<reference evidence="2" key="2">
    <citation type="submission" date="2023-05" db="EMBL/GenBank/DDBJ databases">
        <authorList>
            <person name="Schelkunov M.I."/>
        </authorList>
    </citation>
    <scope>NUCLEOTIDE SEQUENCE</scope>
    <source>
        <strain evidence="2">Hsosn_3</strain>
        <tissue evidence="2">Leaf</tissue>
    </source>
</reference>
<sequence>MTSSQQRLPLTALRNSVSWFFFGTVFFYLLYSSSFILKKNNPNFSLPSHSDVVRTRETLQRAKNSTNSSVSISKNEIINGTTGQNRVLPRASASQQFDTELKHIAFGVAASSYLWKNRKEYIKQWWRPGETRGVVWLDQKVSTEGNEGLPEIRISGDTSKFKYTNRQGDRSALRISRVVSETLRLGMEDIRWFVMGDDDTVFLVENLVRVLSKYDHNQLYYIGCISESHIQNIVFSYAMAYGGGGFAISYPLAKELEKMHDRCLQRYPGLYGSDDRMQACMAELGVPLTKEYGFHQYDVYGNLLGLLGAHPVTPLVSLHHLDVVDPIYPEMTRVQAIHHLFEAAKYDSASVIQQSICYDKKRKWSITVSWGYVVQIIRGVLSPRELEMPTRTFINWYKRADYTAYAFNTRPITRHPCQKPFVFYMRSMSYDKKRKQIIAFHLLDKDHHPDCRWRMDSPQQIDSIIVMKKPDDNRWQKSPRRDCCRVLPSSKNSTMILWVGKCRQGEVSEL</sequence>
<feature type="transmembrane region" description="Helical" evidence="1">
    <location>
        <begin position="12"/>
        <end position="31"/>
    </location>
</feature>
<dbReference type="AlphaFoldDB" id="A0AAD8N775"/>
<dbReference type="EMBL" id="JAUIZM010000002">
    <property type="protein sequence ID" value="KAK1398507.1"/>
    <property type="molecule type" value="Genomic_DNA"/>
</dbReference>
<evidence type="ECO:0000313" key="3">
    <source>
        <dbReference type="Proteomes" id="UP001237642"/>
    </source>
</evidence>
<dbReference type="Proteomes" id="UP001237642">
    <property type="component" value="Unassembled WGS sequence"/>
</dbReference>
<organism evidence="2 3">
    <name type="scientific">Heracleum sosnowskyi</name>
    <dbReference type="NCBI Taxonomy" id="360622"/>
    <lineage>
        <taxon>Eukaryota</taxon>
        <taxon>Viridiplantae</taxon>
        <taxon>Streptophyta</taxon>
        <taxon>Embryophyta</taxon>
        <taxon>Tracheophyta</taxon>
        <taxon>Spermatophyta</taxon>
        <taxon>Magnoliopsida</taxon>
        <taxon>eudicotyledons</taxon>
        <taxon>Gunneridae</taxon>
        <taxon>Pentapetalae</taxon>
        <taxon>asterids</taxon>
        <taxon>campanulids</taxon>
        <taxon>Apiales</taxon>
        <taxon>Apiaceae</taxon>
        <taxon>Apioideae</taxon>
        <taxon>apioid superclade</taxon>
        <taxon>Tordylieae</taxon>
        <taxon>Tordyliinae</taxon>
        <taxon>Heracleum</taxon>
    </lineage>
</organism>
<evidence type="ECO:0000256" key="1">
    <source>
        <dbReference type="SAM" id="Phobius"/>
    </source>
</evidence>
<dbReference type="Pfam" id="PF04646">
    <property type="entry name" value="DUF604"/>
    <property type="match status" value="1"/>
</dbReference>
<comment type="caution">
    <text evidence="2">The sequence shown here is derived from an EMBL/GenBank/DDBJ whole genome shotgun (WGS) entry which is preliminary data.</text>
</comment>
<keyword evidence="3" id="KW-1185">Reference proteome</keyword>